<dbReference type="InterPro" id="IPR000073">
    <property type="entry name" value="AB_hydrolase_1"/>
</dbReference>
<protein>
    <submittedName>
        <fullName evidence="2">Pimeloyl-ACP methyl ester carboxylesterase</fullName>
    </submittedName>
</protein>
<dbReference type="PANTHER" id="PTHR43433">
    <property type="entry name" value="HYDROLASE, ALPHA/BETA FOLD FAMILY PROTEIN"/>
    <property type="match status" value="1"/>
</dbReference>
<evidence type="ECO:0000313" key="2">
    <source>
        <dbReference type="EMBL" id="TCK26467.1"/>
    </source>
</evidence>
<dbReference type="SUPFAM" id="SSF53474">
    <property type="entry name" value="alpha/beta-Hydrolases"/>
    <property type="match status" value="1"/>
</dbReference>
<keyword evidence="3" id="KW-1185">Reference proteome</keyword>
<organism evidence="2 3">
    <name type="scientific">Pseudonocardia endophytica</name>
    <dbReference type="NCBI Taxonomy" id="401976"/>
    <lineage>
        <taxon>Bacteria</taxon>
        <taxon>Bacillati</taxon>
        <taxon>Actinomycetota</taxon>
        <taxon>Actinomycetes</taxon>
        <taxon>Pseudonocardiales</taxon>
        <taxon>Pseudonocardiaceae</taxon>
        <taxon>Pseudonocardia</taxon>
    </lineage>
</organism>
<dbReference type="AlphaFoldDB" id="A0A4R1HUR8"/>
<dbReference type="InterPro" id="IPR029058">
    <property type="entry name" value="AB_hydrolase_fold"/>
</dbReference>
<comment type="caution">
    <text evidence="2">The sequence shown here is derived from an EMBL/GenBank/DDBJ whole genome shotgun (WGS) entry which is preliminary data.</text>
</comment>
<dbReference type="EMBL" id="SMFZ01000001">
    <property type="protein sequence ID" value="TCK26467.1"/>
    <property type="molecule type" value="Genomic_DNA"/>
</dbReference>
<gene>
    <name evidence="2" type="ORF">EV378_2304</name>
</gene>
<dbReference type="GO" id="GO:0003824">
    <property type="term" value="F:catalytic activity"/>
    <property type="evidence" value="ECO:0007669"/>
    <property type="project" value="UniProtKB-ARBA"/>
</dbReference>
<dbReference type="InterPro" id="IPR050471">
    <property type="entry name" value="AB_hydrolase"/>
</dbReference>
<evidence type="ECO:0000259" key="1">
    <source>
        <dbReference type="Pfam" id="PF12697"/>
    </source>
</evidence>
<dbReference type="PANTHER" id="PTHR43433:SF1">
    <property type="entry name" value="BLL5160 PROTEIN"/>
    <property type="match status" value="1"/>
</dbReference>
<evidence type="ECO:0000313" key="3">
    <source>
        <dbReference type="Proteomes" id="UP000295560"/>
    </source>
</evidence>
<reference evidence="2 3" key="1">
    <citation type="submission" date="2019-03" db="EMBL/GenBank/DDBJ databases">
        <title>Sequencing the genomes of 1000 actinobacteria strains.</title>
        <authorList>
            <person name="Klenk H.-P."/>
        </authorList>
    </citation>
    <scope>NUCLEOTIDE SEQUENCE [LARGE SCALE GENOMIC DNA]</scope>
    <source>
        <strain evidence="2 3">DSM 44969</strain>
    </source>
</reference>
<dbReference type="Gene3D" id="3.40.50.1820">
    <property type="entry name" value="alpha/beta hydrolase"/>
    <property type="match status" value="1"/>
</dbReference>
<dbReference type="Pfam" id="PF12697">
    <property type="entry name" value="Abhydrolase_6"/>
    <property type="match status" value="1"/>
</dbReference>
<name>A0A4R1HUR8_PSEEN</name>
<feature type="domain" description="AB hydrolase-1" evidence="1">
    <location>
        <begin position="42"/>
        <end position="299"/>
    </location>
</feature>
<dbReference type="Proteomes" id="UP000295560">
    <property type="component" value="Unassembled WGS sequence"/>
</dbReference>
<sequence>MHDERRYREQRMRNEHRYRVLTGDGTGLYAVDSGPDGAPVTVVLAHGWTLDERCWAPVAHELTGGSHPGPRPRVIRYDHRGHGRSDDTPDASKTLERLADDLAELIGQVAPSGPLVLAGHSMGGMTVMALAQRHPELVASRVAGVALVATASGGLGGAATLGMSGRPARMFLAGKQALTTSPRWTERRELSRHPALLGPGLRALLLGRRPDGRARRLTYGAIGDCRPTTVSGFTPTLTEHERDAALDAFADLPVEVMVGSADRLTPPRFTRRIRTHLPQSAMTIFPDAGHMIPVERVDGVSSRIAALVQQAAARVTST</sequence>
<proteinExistence type="predicted"/>
<accession>A0A4R1HUR8</accession>